<evidence type="ECO:0000313" key="5">
    <source>
        <dbReference type="Proteomes" id="UP000031666"/>
    </source>
</evidence>
<accession>A0A0B8QH77</accession>
<dbReference type="EMBL" id="BBSC01000003">
    <property type="protein sequence ID" value="GAM74573.1"/>
    <property type="molecule type" value="Genomic_DNA"/>
</dbReference>
<dbReference type="InterPro" id="IPR050553">
    <property type="entry name" value="Thioredoxin_ResA/DsbE_sf"/>
</dbReference>
<dbReference type="CDD" id="cd03011">
    <property type="entry name" value="TlpA_like_ScsD_MtbDsbE"/>
    <property type="match status" value="1"/>
</dbReference>
<dbReference type="InterPro" id="IPR013766">
    <property type="entry name" value="Thioredoxin_domain"/>
</dbReference>
<dbReference type="Proteomes" id="UP000031666">
    <property type="component" value="Unassembled WGS sequence"/>
</dbReference>
<dbReference type="PROSITE" id="PS51352">
    <property type="entry name" value="THIOREDOXIN_2"/>
    <property type="match status" value="1"/>
</dbReference>
<dbReference type="Gene3D" id="3.40.30.10">
    <property type="entry name" value="Glutaredoxin"/>
    <property type="match status" value="1"/>
</dbReference>
<protein>
    <submittedName>
        <fullName evidence="4">Membrane protein</fullName>
    </submittedName>
</protein>
<keyword evidence="1" id="KW-0676">Redox-active center</keyword>
<evidence type="ECO:0000259" key="3">
    <source>
        <dbReference type="PROSITE" id="PS51352"/>
    </source>
</evidence>
<dbReference type="SUPFAM" id="SSF52833">
    <property type="entry name" value="Thioredoxin-like"/>
    <property type="match status" value="1"/>
</dbReference>
<keyword evidence="2" id="KW-0812">Transmembrane</keyword>
<organism evidence="4 5">
    <name type="scientific">Vibrio ishigakensis</name>
    <dbReference type="NCBI Taxonomy" id="1481914"/>
    <lineage>
        <taxon>Bacteria</taxon>
        <taxon>Pseudomonadati</taxon>
        <taxon>Pseudomonadota</taxon>
        <taxon>Gammaproteobacteria</taxon>
        <taxon>Vibrionales</taxon>
        <taxon>Vibrionaceae</taxon>
        <taxon>Vibrio</taxon>
    </lineage>
</organism>
<keyword evidence="2" id="KW-0472">Membrane</keyword>
<proteinExistence type="predicted"/>
<comment type="caution">
    <text evidence="4">The sequence shown here is derived from an EMBL/GenBank/DDBJ whole genome shotgun (WGS) entry which is preliminary data.</text>
</comment>
<sequence>MAKKGFKKWGKEILIYLALGTALTIGMDFWRTKDMPLEQAAPIVGQSVDGASIDVMEMSYEKPVIVYFWATWCGACKFVSPTVNWFSDSYSVVGVSLSSGSDERVSRYLEAHDYQFQNINDTSGTISRDWGISVTPTIAIIKDGQVETITTGVTTPVGLFARLLLTQV</sequence>
<dbReference type="STRING" id="1481914.JCM19241_916"/>
<name>A0A0B8QH77_9VIBR</name>
<reference evidence="4 5" key="1">
    <citation type="submission" date="2015-01" db="EMBL/GenBank/DDBJ databases">
        <title>Vibrio sp. C94 JCM 19241 whole genome shotgun sequence.</title>
        <authorList>
            <person name="Sawabe T."/>
            <person name="Meirelles P."/>
            <person name="Feng G."/>
            <person name="Sayaka M."/>
            <person name="Hattori M."/>
            <person name="Ohkuma M."/>
        </authorList>
    </citation>
    <scope>NUCLEOTIDE SEQUENCE [LARGE SCALE GENOMIC DNA]</scope>
    <source>
        <strain evidence="5">JCM 19241</strain>
    </source>
</reference>
<reference evidence="4 5" key="2">
    <citation type="submission" date="2015-01" db="EMBL/GenBank/DDBJ databases">
        <authorList>
            <consortium name="NBRP consortium"/>
            <person name="Sawabe T."/>
            <person name="Meirelles P."/>
            <person name="Feng G."/>
            <person name="Sayaka M."/>
            <person name="Hattori M."/>
            <person name="Ohkuma M."/>
        </authorList>
    </citation>
    <scope>NUCLEOTIDE SEQUENCE [LARGE SCALE GENOMIC DNA]</scope>
    <source>
        <strain evidence="5">JCM 19241</strain>
    </source>
</reference>
<evidence type="ECO:0000313" key="4">
    <source>
        <dbReference type="EMBL" id="GAM74573.1"/>
    </source>
</evidence>
<dbReference type="PRINTS" id="PR00421">
    <property type="entry name" value="THIOREDOXIN"/>
</dbReference>
<dbReference type="PANTHER" id="PTHR42852">
    <property type="entry name" value="THIOL:DISULFIDE INTERCHANGE PROTEIN DSBE"/>
    <property type="match status" value="1"/>
</dbReference>
<dbReference type="PANTHER" id="PTHR42852:SF17">
    <property type="entry name" value="THIOREDOXIN-LIKE PROTEIN HI_1115"/>
    <property type="match status" value="1"/>
</dbReference>
<dbReference type="Pfam" id="PF00085">
    <property type="entry name" value="Thioredoxin"/>
    <property type="match status" value="1"/>
</dbReference>
<dbReference type="GO" id="GO:0015036">
    <property type="term" value="F:disulfide oxidoreductase activity"/>
    <property type="evidence" value="ECO:0007669"/>
    <property type="project" value="UniProtKB-ARBA"/>
</dbReference>
<dbReference type="InterPro" id="IPR036249">
    <property type="entry name" value="Thioredoxin-like_sf"/>
</dbReference>
<evidence type="ECO:0000256" key="2">
    <source>
        <dbReference type="SAM" id="Phobius"/>
    </source>
</evidence>
<dbReference type="PROSITE" id="PS00194">
    <property type="entry name" value="THIOREDOXIN_1"/>
    <property type="match status" value="1"/>
</dbReference>
<gene>
    <name evidence="4" type="ORF">JCM19241_916</name>
</gene>
<keyword evidence="2" id="KW-1133">Transmembrane helix</keyword>
<dbReference type="InterPro" id="IPR017937">
    <property type="entry name" value="Thioredoxin_CS"/>
</dbReference>
<feature type="transmembrane region" description="Helical" evidence="2">
    <location>
        <begin position="13"/>
        <end position="30"/>
    </location>
</feature>
<evidence type="ECO:0000256" key="1">
    <source>
        <dbReference type="ARBA" id="ARBA00023284"/>
    </source>
</evidence>
<feature type="domain" description="Thioredoxin" evidence="3">
    <location>
        <begin position="34"/>
        <end position="168"/>
    </location>
</feature>
<dbReference type="AlphaFoldDB" id="A0A0B8QH77"/>